<dbReference type="EMBL" id="VXIS01000064">
    <property type="protein sequence ID" value="KAA8908872.1"/>
    <property type="molecule type" value="Genomic_DNA"/>
</dbReference>
<reference evidence="5 6" key="1">
    <citation type="submission" date="2019-09" db="EMBL/GenBank/DDBJ databases">
        <title>Draft genome of the ectomycorrhizal ascomycete Sphaerosporella brunnea.</title>
        <authorList>
            <consortium name="DOE Joint Genome Institute"/>
            <person name="Benucci G.M."/>
            <person name="Marozzi G."/>
            <person name="Antonielli L."/>
            <person name="Sanchez S."/>
            <person name="Marco P."/>
            <person name="Wang X."/>
            <person name="Falini L.B."/>
            <person name="Barry K."/>
            <person name="Haridas S."/>
            <person name="Lipzen A."/>
            <person name="Labutti K."/>
            <person name="Grigoriev I.V."/>
            <person name="Murat C."/>
            <person name="Martin F."/>
            <person name="Albertini E."/>
            <person name="Donnini D."/>
            <person name="Bonito G."/>
        </authorList>
    </citation>
    <scope>NUCLEOTIDE SEQUENCE [LARGE SCALE GENOMIC DNA]</scope>
    <source>
        <strain evidence="5 6">Sb_GMNB300</strain>
    </source>
</reference>
<feature type="compositionally biased region" description="Pro residues" evidence="1">
    <location>
        <begin position="106"/>
        <end position="117"/>
    </location>
</feature>
<feature type="region of interest" description="Disordered" evidence="1">
    <location>
        <begin position="2440"/>
        <end position="2466"/>
    </location>
</feature>
<sequence length="2514" mass="281831">MAGVHQPRSQSPRSENGRLERHPSNSAYSAHAHHRQTSIVNGVQHRSGVHSRSGSYVNSPATSPLSPPPVTAGPQDPAYIPAQIAPMMNIASVSNSDRAQIHLPHIPSPPIPTPPTPSTIGTRPGTGTGLGPQVPERPGLFPQYSTPAVMQMQQPPRRHHHSHSHQHHHHSKSREEESKTPAEYALHILFTQFVRLAERKVNSCLPPNHPLDREPDIESICGPGVDPAFDKLIGSLGYIARHKPKPVIDSLMIWRKSKSDAAAFQRQESAAQARHMLPRRNTEPNGPMDSNSAAREGNLVADRRTTVAIYILCRVLIEVIGQTTLDRVTEDMAKLEHIIFNQLKSADPEVLACSPLRLANWTLFGQLLGVMSSIDFERVTDRFFVDLEESDNAGASRDEAKIALVVKGMSYIKLKFYPENVLEESADFMVSLAKFFAKAQGQVVKAAYCEIFNTLLLPVAASASTELNHPTWMEFVNLLHPRLNEMLAKPRLWHTAFPVMGALLCASPYEVFTQCWMPFVESNLPKLRDKDRTMRVPIVQTLARLVWTYLFRCPETLNAMTKKLEDVIAVLLKKEKKEKPLVTAEHQVVEPCIQLIRFIGFKHQDLCFRTIIFPLLNVDLLSGSHSLKLGDLSPEGMMVGIRAFLAIMADLEKGESGQPPFPVTFASSHSEKIPPTSTWLAKIEADKKDGLKVKIDRRSQAVAIDKLGETAKEYYDRFCEVLGKIIVLCDSNFGGQVVLDERLAGPRTPQEPKFLFGSKEDTVNTAEQSKGFYDLLRVAIEALPRCLPPNIPFHKVVSLLCKGTAHIDPNVAVASANALKSIARQYNSQQVIIGFARFIFAFDERYSTISDGGMLGNTHIENTLKLYIELLTIWLETIKQKVKRAQNPALASKIDSEALDDRGLGNRSEELDYSSVQAYVEEIESNGLFFLCSQSRMVRRFAIMVLRLITEFDVVLNEVAPSLSDSGHLRQSSSRTDVELCPRVIHILEGDSLNVMNLNDDNLPIAERSRLHRELKGSKSKDALVHMAVSDNHYDSSLWLRIFPSIFRVCVERCLATVELCRDLVCGRLLQMHQAICAAAQSPTVPTVGPLDIARPVLRTLPPTSPEVMIEQWKLYLIVACATLTSTDGERPTPRPHTPQHNRKPSKNQTPLAPVHLDRITSARAVFQMVIPLLAVDNQAIREAVVAGLGNININLYKTLIESLQPTVLKWGSDDKRGRGINPPRKNRRQDRLRAEVTHVFQLTSHFLQKEEVYQDTWILRHMVAFIKDMKTFLNDTEVQNDWEHQKLRRYFCGLTEELYEGIKRTEKPEFWLPFEGRYSIFILMQDWCGHGPNYQVVKEREDLMRRSLMNLQRDPTDLEKLGNLSAAMEIEKRNLKIAALSAMASLCAGPVVEQIGAGGNAMMSFNFEELFRWIESIFATPSDRTHRIGRRALKNILLYNQKTDLLKDAIRLCYVIESSSKATQSYFSVICEVLKEVPHYLDGIWKIMTLCLFKLGDENADIRLQAAKLLRVTEEGEFGISRVQDFEVSISDKTVAVYKRAQFQLSKTLSLYYGELAVFVFSELTMFFNLTEGKAQRDILHALLPWIQRIDLTLEPSGELSPSSYMVLANLFEITVKFSSKIHSEIQAVWQSLATAPYMGNVQVILDFIINQSLERREQSFVEYGKQIIVFLSETPAGAKLVEALSYYLQPKLMTITLREPSPIPDGSIFPYVANLKECVPEGGKPTGFSYGHLAMILMVDLLVGPVPEMQEKLSLLLQVIFVLWDHYVPLVQEQAKEMLIHLIHELVIPVLHDEEHIEQRHATLEFIETVRQRDSKTYWSYDDISSIEERGLRVPEPMEHMISSVLEMFSIYPELKAEWGRIALSWATTCPVRHLACRSFQVFRCLLTSVDHLTLADMLARLSNTIADDVTDIRMFAMEILITLNAIVSEMDGEYLMQYPQLFWATVACLDTIHEAEFMEVLNILEMLLDKMDLSDPENVSFIMAAFPPKWVGKFEGLQSLIEKGLRSSVCLERTLKVFDQLNCIPTNELVGGDTRLLFAILANMPRLSQEMEEGTPSEVVVLCAERLKSLAEAQESKSLARVMGLYSTQRFRSRKDFVQQTVNALKETFFPEYEPQTLIFLVGLLSNKLRWMKIKTMEVLTVLVPYIDMRKPAFSGVGADLISPLLRLLQTDYVEQALEVLDKMLTISGGAMDRHVMRMSMGNRTIRKEYEKTQTLFGIPDDSGWAIPMPAIHAGMTRDNVHAVFYTCQDAISAEESGAAAPPTPDVQFHMEDYSYTSLPDRTATMLSEDGRGEGGFSDTVLRLGDLDEFFGGLDTAASAENDGETAPQLYDNRVYAILNTASLARTPSVSSFQAGFSDPVLSSTATLRERLGDDNRPGIMTPTAFTAPPPGGSVGYRGYAPPPPFRSVSASSSHSSPPSLRAQKGLVKQQLFLADESASDSDGSGDYFRSNSRASSLRGSPESIGAGAPFGLENFMEGGGGGSTTLKRYRGRLDVTSVPKGYHHHEGRSM</sequence>
<dbReference type="GO" id="GO:0000902">
    <property type="term" value="P:cell morphogenesis"/>
    <property type="evidence" value="ECO:0007669"/>
    <property type="project" value="InterPro"/>
</dbReference>
<proteinExistence type="predicted"/>
<evidence type="ECO:0000256" key="1">
    <source>
        <dbReference type="SAM" id="MobiDB-lite"/>
    </source>
</evidence>
<name>A0A5J5EZK9_9PEZI</name>
<gene>
    <name evidence="5" type="ORF">FN846DRAFT_776963</name>
</gene>
<feature type="compositionally biased region" description="Polar residues" evidence="1">
    <location>
        <begin position="50"/>
        <end position="64"/>
    </location>
</feature>
<evidence type="ECO:0000259" key="2">
    <source>
        <dbReference type="Pfam" id="PF14222"/>
    </source>
</evidence>
<feature type="compositionally biased region" description="Low complexity" evidence="1">
    <location>
        <begin position="2440"/>
        <end position="2450"/>
    </location>
</feature>
<dbReference type="Proteomes" id="UP000326924">
    <property type="component" value="Unassembled WGS sequence"/>
</dbReference>
<dbReference type="InterPro" id="IPR016024">
    <property type="entry name" value="ARM-type_fold"/>
</dbReference>
<feature type="compositionally biased region" description="Basic residues" evidence="1">
    <location>
        <begin position="156"/>
        <end position="172"/>
    </location>
</feature>
<keyword evidence="6" id="KW-1185">Reference proteome</keyword>
<dbReference type="InterPro" id="IPR029473">
    <property type="entry name" value="MOR2-PAG1_mid"/>
</dbReference>
<dbReference type="InParanoid" id="A0A5J5EZK9"/>
<evidence type="ECO:0000313" key="6">
    <source>
        <dbReference type="Proteomes" id="UP000326924"/>
    </source>
</evidence>
<protein>
    <submittedName>
        <fullName evidence="5">Cell morphogenesis N-terminal-domain-containing protein</fullName>
    </submittedName>
</protein>
<feature type="region of interest" description="Disordered" evidence="1">
    <location>
        <begin position="106"/>
        <end position="180"/>
    </location>
</feature>
<dbReference type="InterPro" id="IPR025481">
    <property type="entry name" value="Cell_Morphogen_C"/>
</dbReference>
<feature type="region of interest" description="Disordered" evidence="1">
    <location>
        <begin position="1127"/>
        <end position="1151"/>
    </location>
</feature>
<feature type="region of interest" description="Disordered" evidence="1">
    <location>
        <begin position="2375"/>
        <end position="2404"/>
    </location>
</feature>
<dbReference type="Pfam" id="PF14225">
    <property type="entry name" value="MOR2-PAG1_C"/>
    <property type="match status" value="1"/>
</dbReference>
<dbReference type="FunCoup" id="A0A5J5EZK9">
    <property type="interactions" value="679"/>
</dbReference>
<dbReference type="GO" id="GO:0030427">
    <property type="term" value="C:site of polarized growth"/>
    <property type="evidence" value="ECO:0007669"/>
    <property type="project" value="TreeGrafter"/>
</dbReference>
<evidence type="ECO:0000259" key="3">
    <source>
        <dbReference type="Pfam" id="PF14225"/>
    </source>
</evidence>
<dbReference type="SUPFAM" id="SSF48371">
    <property type="entry name" value="ARM repeat"/>
    <property type="match status" value="3"/>
</dbReference>
<accession>A0A5J5EZK9</accession>
<dbReference type="PANTHER" id="PTHR12295:SF30">
    <property type="entry name" value="PROTEIN FURRY"/>
    <property type="match status" value="1"/>
</dbReference>
<dbReference type="Pfam" id="PF14222">
    <property type="entry name" value="MOR2-PAG1_N"/>
    <property type="match status" value="1"/>
</dbReference>
<dbReference type="PANTHER" id="PTHR12295">
    <property type="entry name" value="FURRY-RELATED"/>
    <property type="match status" value="1"/>
</dbReference>
<feature type="domain" description="Cell morphogenesis central region" evidence="4">
    <location>
        <begin position="1159"/>
        <end position="1426"/>
    </location>
</feature>
<feature type="domain" description="Cell morphogenesis central region" evidence="4">
    <location>
        <begin position="1430"/>
        <end position="1658"/>
    </location>
</feature>
<feature type="region of interest" description="Disordered" evidence="1">
    <location>
        <begin position="1"/>
        <end position="78"/>
    </location>
</feature>
<organism evidence="5 6">
    <name type="scientific">Sphaerosporella brunnea</name>
    <dbReference type="NCBI Taxonomy" id="1250544"/>
    <lineage>
        <taxon>Eukaryota</taxon>
        <taxon>Fungi</taxon>
        <taxon>Dikarya</taxon>
        <taxon>Ascomycota</taxon>
        <taxon>Pezizomycotina</taxon>
        <taxon>Pezizomycetes</taxon>
        <taxon>Pezizales</taxon>
        <taxon>Pyronemataceae</taxon>
        <taxon>Sphaerosporella</taxon>
    </lineage>
</organism>
<evidence type="ECO:0000259" key="4">
    <source>
        <dbReference type="Pfam" id="PF14228"/>
    </source>
</evidence>
<evidence type="ECO:0000313" key="5">
    <source>
        <dbReference type="EMBL" id="KAA8908872.1"/>
    </source>
</evidence>
<dbReference type="InterPro" id="IPR025614">
    <property type="entry name" value="Cell_morpho_N"/>
</dbReference>
<feature type="compositionally biased region" description="Polar residues" evidence="1">
    <location>
        <begin position="2453"/>
        <end position="2462"/>
    </location>
</feature>
<dbReference type="Pfam" id="PF14228">
    <property type="entry name" value="MOR2-PAG1_mid"/>
    <property type="match status" value="3"/>
</dbReference>
<feature type="region of interest" description="Disordered" evidence="1">
    <location>
        <begin position="264"/>
        <end position="297"/>
    </location>
</feature>
<feature type="domain" description="Cell morphogenesis protein N-terminal" evidence="2">
    <location>
        <begin position="302"/>
        <end position="875"/>
    </location>
</feature>
<comment type="caution">
    <text evidence="5">The sequence shown here is derived from an EMBL/GenBank/DDBJ whole genome shotgun (WGS) entry which is preliminary data.</text>
</comment>
<dbReference type="OrthoDB" id="6287725at2759"/>
<feature type="compositionally biased region" description="Polar residues" evidence="1">
    <location>
        <begin position="143"/>
        <end position="152"/>
    </location>
</feature>
<dbReference type="InterPro" id="IPR039867">
    <property type="entry name" value="Furry/Tao3/Mor2"/>
</dbReference>
<dbReference type="GO" id="GO:0005938">
    <property type="term" value="C:cell cortex"/>
    <property type="evidence" value="ECO:0007669"/>
    <property type="project" value="TreeGrafter"/>
</dbReference>
<feature type="domain" description="Cell morphogenesis central region" evidence="4">
    <location>
        <begin position="1731"/>
        <end position="1911"/>
    </location>
</feature>
<feature type="domain" description="Cell morphogenesis protein C-terminal" evidence="3">
    <location>
        <begin position="1942"/>
        <end position="2192"/>
    </location>
</feature>